<evidence type="ECO:0000256" key="1">
    <source>
        <dbReference type="SAM" id="Coils"/>
    </source>
</evidence>
<evidence type="ECO:0000313" key="5">
    <source>
        <dbReference type="RefSeq" id="XP_016976643.1"/>
    </source>
</evidence>
<dbReference type="EnsemblMetazoa" id="XM_017121154.1">
    <property type="protein sequence ID" value="XP_016976643.1"/>
    <property type="gene ID" value="LOC108042732"/>
</dbReference>
<evidence type="ECO:0000313" key="3">
    <source>
        <dbReference type="EnsemblMetazoa" id="XP_016976643.1"/>
    </source>
</evidence>
<dbReference type="RefSeq" id="XP_016976643.1">
    <property type="nucleotide sequence ID" value="XM_017121154.1"/>
</dbReference>
<keyword evidence="1" id="KW-0175">Coiled coil</keyword>
<dbReference type="GeneID" id="108042732"/>
<keyword evidence="4" id="KW-1185">Reference proteome</keyword>
<dbReference type="OrthoDB" id="8006210at2759"/>
<proteinExistence type="predicted"/>
<gene>
    <name evidence="5" type="primary">LOC108042732</name>
    <name evidence="3" type="synonym">108042732</name>
</gene>
<organism evidence="5">
    <name type="scientific">Drosophila rhopaloa</name>
    <name type="common">Fruit fly</name>
    <dbReference type="NCBI Taxonomy" id="1041015"/>
    <lineage>
        <taxon>Eukaryota</taxon>
        <taxon>Metazoa</taxon>
        <taxon>Ecdysozoa</taxon>
        <taxon>Arthropoda</taxon>
        <taxon>Hexapoda</taxon>
        <taxon>Insecta</taxon>
        <taxon>Pterygota</taxon>
        <taxon>Neoptera</taxon>
        <taxon>Endopterygota</taxon>
        <taxon>Diptera</taxon>
        <taxon>Brachycera</taxon>
        <taxon>Muscomorpha</taxon>
        <taxon>Ephydroidea</taxon>
        <taxon>Drosophilidae</taxon>
        <taxon>Drosophila</taxon>
        <taxon>Sophophora</taxon>
    </lineage>
</organism>
<sequence length="223" mass="25537">MAITMNGSSYEKRIKAVYDKQIRLQVREANVIKKVSKFKGHLLDVKEAVVRHQREVGKLQKVIMQRREEVEKRVSFMEELSKDLEATRQRNLVLKEQIKQRKMLARKRDNEIMESIHTLKQATGTYINNDALPARVKGVTALRTADGDQFLPFNLRATDVEGLDSLCQHLQTFNIDVSQWRHLISLAAEMSTDSHATPTTPPKEATKFNPIIEIDLTSPTSQT</sequence>
<reference evidence="5" key="2">
    <citation type="submission" date="2025-04" db="UniProtKB">
        <authorList>
            <consortium name="RefSeq"/>
        </authorList>
    </citation>
    <scope>IDENTIFICATION</scope>
</reference>
<feature type="region of interest" description="Disordered" evidence="2">
    <location>
        <begin position="193"/>
        <end position="223"/>
    </location>
</feature>
<evidence type="ECO:0000313" key="4">
    <source>
        <dbReference type="Proteomes" id="UP001652680"/>
    </source>
</evidence>
<accession>A0A6P4ENM4</accession>
<reference evidence="3" key="3">
    <citation type="submission" date="2025-05" db="UniProtKB">
        <authorList>
            <consortium name="EnsemblMetazoa"/>
        </authorList>
    </citation>
    <scope>IDENTIFICATION</scope>
</reference>
<name>A0A6P4ENM4_DRORH</name>
<dbReference type="AlphaFoldDB" id="A0A6P4ENM4"/>
<reference evidence="4" key="1">
    <citation type="journal article" date="2021" name="Elife">
        <title>Highly contiguous assemblies of 101 drosophilid genomes.</title>
        <authorList>
            <person name="Kim B.Y."/>
            <person name="Wang J.R."/>
            <person name="Miller D.E."/>
            <person name="Barmina O."/>
            <person name="Delaney E."/>
            <person name="Thompson A."/>
            <person name="Comeault A.A."/>
            <person name="Peede D."/>
            <person name="D'Agostino E.R."/>
            <person name="Pelaez J."/>
            <person name="Aguilar J.M."/>
            <person name="Haji D."/>
            <person name="Matsunaga T."/>
            <person name="Armstrong E.E."/>
            <person name="Zych M."/>
            <person name="Ogawa Y."/>
            <person name="Stamenkovic-Radak M."/>
            <person name="Jelic M."/>
            <person name="Veselinovic M.S."/>
            <person name="Tanaskovic M."/>
            <person name="Eric P."/>
            <person name="Gao J.J."/>
            <person name="Katoh T.K."/>
            <person name="Toda M.J."/>
            <person name="Watabe H."/>
            <person name="Watada M."/>
            <person name="Davis J.S."/>
            <person name="Moyle L.C."/>
            <person name="Manoli G."/>
            <person name="Bertolini E."/>
            <person name="Kostal V."/>
            <person name="Hawley R.S."/>
            <person name="Takahashi A."/>
            <person name="Jones C.D."/>
            <person name="Price D.K."/>
            <person name="Whiteman N."/>
            <person name="Kopp A."/>
            <person name="Matute D.R."/>
            <person name="Petrov D.A."/>
        </authorList>
    </citation>
    <scope>NUCLEOTIDE SEQUENCE [LARGE SCALE GENOMIC DNA]</scope>
</reference>
<evidence type="ECO:0000256" key="2">
    <source>
        <dbReference type="SAM" id="MobiDB-lite"/>
    </source>
</evidence>
<feature type="coiled-coil region" evidence="1">
    <location>
        <begin position="67"/>
        <end position="97"/>
    </location>
</feature>
<dbReference type="Proteomes" id="UP001652680">
    <property type="component" value="Unassembled WGS sequence"/>
</dbReference>
<protein>
    <submittedName>
        <fullName evidence="5">Kinetochore protein Spc25</fullName>
    </submittedName>
</protein>